<accession>A0A2C9M9C0</accession>
<keyword evidence="2 8" id="KW-0812">Transmembrane</keyword>
<dbReference type="VEuPathDB" id="VectorBase:BGLAX_042519"/>
<dbReference type="EnsemblMetazoa" id="BGLB039947-RA">
    <property type="protein sequence ID" value="BGLB039947-PA"/>
    <property type="gene ID" value="BGLB039947"/>
</dbReference>
<comment type="subcellular location">
    <subcellularLocation>
        <location evidence="1">Membrane</location>
        <topology evidence="1">Multi-pass membrane protein</topology>
    </subcellularLocation>
</comment>
<feature type="transmembrane region" description="Helical" evidence="8">
    <location>
        <begin position="295"/>
        <end position="319"/>
    </location>
</feature>
<dbReference type="KEGG" id="bgt:106063988"/>
<keyword evidence="5 8" id="KW-0472">Membrane</keyword>
<evidence type="ECO:0000256" key="8">
    <source>
        <dbReference type="SAM" id="Phobius"/>
    </source>
</evidence>
<dbReference type="VEuPathDB" id="VectorBase:BGLB039947"/>
<keyword evidence="4" id="KW-0297">G-protein coupled receptor</keyword>
<feature type="transmembrane region" description="Helical" evidence="8">
    <location>
        <begin position="63"/>
        <end position="84"/>
    </location>
</feature>
<dbReference type="GO" id="GO:0005886">
    <property type="term" value="C:plasma membrane"/>
    <property type="evidence" value="ECO:0007669"/>
    <property type="project" value="TreeGrafter"/>
</dbReference>
<keyword evidence="12" id="KW-1185">Reference proteome</keyword>
<keyword evidence="7" id="KW-0807">Transducer</keyword>
<dbReference type="AlphaFoldDB" id="A0A2C9M9C0"/>
<dbReference type="STRING" id="6526.A0A2C9M9C0"/>
<dbReference type="PRINTS" id="PR00237">
    <property type="entry name" value="GPCRRHODOPSN"/>
</dbReference>
<feature type="transmembrane region" description="Helical" evidence="8">
    <location>
        <begin position="259"/>
        <end position="283"/>
    </location>
</feature>
<feature type="transmembrane region" description="Helical" evidence="8">
    <location>
        <begin position="154"/>
        <end position="172"/>
    </location>
</feature>
<protein>
    <submittedName>
        <fullName evidence="13">Uncharacterized protein LOC106063988</fullName>
    </submittedName>
</protein>
<keyword evidence="6" id="KW-0675">Receptor</keyword>
<reference evidence="10" key="1">
    <citation type="submission" date="2020-05" db="UniProtKB">
        <authorList>
            <consortium name="EnsemblMetazoa"/>
        </authorList>
    </citation>
    <scope>IDENTIFICATION</scope>
    <source>
        <strain evidence="10">BB02</strain>
    </source>
</reference>
<name>A0A2C9M9C0_BIOGL</name>
<dbReference type="Proteomes" id="UP000076420">
    <property type="component" value="Unassembled WGS sequence"/>
</dbReference>
<dbReference type="Gene3D" id="1.20.1070.10">
    <property type="entry name" value="Rhodopsin 7-helix transmembrane proteins"/>
    <property type="match status" value="1"/>
</dbReference>
<dbReference type="OMA" id="TEREWHL"/>
<evidence type="ECO:0000256" key="3">
    <source>
        <dbReference type="ARBA" id="ARBA00022989"/>
    </source>
</evidence>
<evidence type="ECO:0000259" key="9">
    <source>
        <dbReference type="PROSITE" id="PS50262"/>
    </source>
</evidence>
<gene>
    <name evidence="10" type="primary">106063988</name>
    <name evidence="13" type="synonym">LOC106063988</name>
</gene>
<sequence>MSDSNLVNTNNDYKYLQELISDEVKDIILTVNYVSICGTLSVFGLVANVMNVVVFLRMGLNDAVNVSLMGLSVADVFSMIFLLLESACFNPMFQNIGLPFALMEVQFIVGGWPHICFTRTVSWITAFITFERCICIALPLKVKSIITATRTKCFVVMAFLIVAGSAAPEFYVNQFVWKFYPEKNRSLIGLHFVEDRDKFEKVTFPLNNVIMQYLAFSVVLVCTIILVVKLNEKTKWRSVSARGDNTNTISNKDRKVIKMVSFVSAAFIVSYLPSSILFMAMAIKRDFHPSGYFNIFHVTWSFAFVLEAVNSTITIIIYYQLSSKYKKMFLATFLCRKIDSEK</sequence>
<evidence type="ECO:0000256" key="5">
    <source>
        <dbReference type="ARBA" id="ARBA00023136"/>
    </source>
</evidence>
<feature type="domain" description="G-protein coupled receptors family 1 profile" evidence="9">
    <location>
        <begin position="47"/>
        <end position="318"/>
    </location>
</feature>
<organism evidence="10 11">
    <name type="scientific">Biomphalaria glabrata</name>
    <name type="common">Bloodfluke planorb</name>
    <name type="synonym">Freshwater snail</name>
    <dbReference type="NCBI Taxonomy" id="6526"/>
    <lineage>
        <taxon>Eukaryota</taxon>
        <taxon>Metazoa</taxon>
        <taxon>Spiralia</taxon>
        <taxon>Lophotrochozoa</taxon>
        <taxon>Mollusca</taxon>
        <taxon>Gastropoda</taxon>
        <taxon>Heterobranchia</taxon>
        <taxon>Euthyneura</taxon>
        <taxon>Panpulmonata</taxon>
        <taxon>Hygrophila</taxon>
        <taxon>Lymnaeoidea</taxon>
        <taxon>Planorbidae</taxon>
        <taxon>Biomphalaria</taxon>
    </lineage>
</organism>
<dbReference type="GeneID" id="106063988"/>
<dbReference type="GO" id="GO:0008528">
    <property type="term" value="F:G protein-coupled peptide receptor activity"/>
    <property type="evidence" value="ECO:0007669"/>
    <property type="project" value="InterPro"/>
</dbReference>
<feature type="transmembrane region" description="Helical" evidence="8">
    <location>
        <begin position="33"/>
        <end position="57"/>
    </location>
</feature>
<dbReference type="InterPro" id="IPR000276">
    <property type="entry name" value="GPCR_Rhodpsn"/>
</dbReference>
<evidence type="ECO:0000256" key="1">
    <source>
        <dbReference type="ARBA" id="ARBA00004141"/>
    </source>
</evidence>
<dbReference type="PANTHER" id="PTHR24243">
    <property type="entry name" value="G-PROTEIN COUPLED RECEPTOR"/>
    <property type="match status" value="1"/>
</dbReference>
<reference evidence="13" key="2">
    <citation type="submission" date="2025-04" db="UniProtKB">
        <authorList>
            <consortium name="RefSeq"/>
        </authorList>
    </citation>
    <scope>IDENTIFICATION</scope>
</reference>
<dbReference type="SUPFAM" id="SSF81321">
    <property type="entry name" value="Family A G protein-coupled receptor-like"/>
    <property type="match status" value="1"/>
</dbReference>
<evidence type="ECO:0000256" key="6">
    <source>
        <dbReference type="ARBA" id="ARBA00023170"/>
    </source>
</evidence>
<evidence type="ECO:0000313" key="13">
    <source>
        <dbReference type="RefSeq" id="XP_013077931.1"/>
    </source>
</evidence>
<evidence type="ECO:0000256" key="7">
    <source>
        <dbReference type="ARBA" id="ARBA00023224"/>
    </source>
</evidence>
<keyword evidence="3 8" id="KW-1133">Transmembrane helix</keyword>
<evidence type="ECO:0000313" key="10">
    <source>
        <dbReference type="EnsemblMetazoa" id="BGLB039947-PA"/>
    </source>
</evidence>
<dbReference type="PROSITE" id="PS50262">
    <property type="entry name" value="G_PROTEIN_RECEP_F1_2"/>
    <property type="match status" value="1"/>
</dbReference>
<dbReference type="Proteomes" id="UP001165740">
    <property type="component" value="Chromosome 17"/>
</dbReference>
<evidence type="ECO:0000256" key="4">
    <source>
        <dbReference type="ARBA" id="ARBA00023040"/>
    </source>
</evidence>
<proteinExistence type="predicted"/>
<dbReference type="PANTHER" id="PTHR24243:SF208">
    <property type="entry name" value="PYROKININ-1 RECEPTOR"/>
    <property type="match status" value="1"/>
</dbReference>
<evidence type="ECO:0000256" key="2">
    <source>
        <dbReference type="ARBA" id="ARBA00022692"/>
    </source>
</evidence>
<feature type="transmembrane region" description="Helical" evidence="8">
    <location>
        <begin position="210"/>
        <end position="228"/>
    </location>
</feature>
<dbReference type="RefSeq" id="XP_013077931.1">
    <property type="nucleotide sequence ID" value="XM_013222477.2"/>
</dbReference>
<dbReference type="InterPro" id="IPR017452">
    <property type="entry name" value="GPCR_Rhodpsn_7TM"/>
</dbReference>
<dbReference type="Pfam" id="PF10324">
    <property type="entry name" value="7TM_GPCR_Srw"/>
    <property type="match status" value="1"/>
</dbReference>
<evidence type="ECO:0000313" key="11">
    <source>
        <dbReference type="Proteomes" id="UP000076420"/>
    </source>
</evidence>
<feature type="transmembrane region" description="Helical" evidence="8">
    <location>
        <begin position="96"/>
        <end position="115"/>
    </location>
</feature>
<evidence type="ECO:0000313" key="12">
    <source>
        <dbReference type="Proteomes" id="UP001165740"/>
    </source>
</evidence>
<dbReference type="InterPro" id="IPR019427">
    <property type="entry name" value="7TM_GPCR_serpentine_rcpt_Srw"/>
</dbReference>
<dbReference type="OrthoDB" id="6052389at2759"/>